<reference evidence="2" key="1">
    <citation type="submission" date="2022-08" db="EMBL/GenBank/DDBJ databases">
        <authorList>
            <consortium name="DOE Joint Genome Institute"/>
            <person name="Min B."/>
            <person name="Sierra-Patev S."/>
            <person name="Naranjo-Ortiz M."/>
            <person name="Looney B."/>
            <person name="Konkel Z."/>
            <person name="Slot J.C."/>
            <person name="Sakamoto Y."/>
            <person name="Steenwyk J.L."/>
            <person name="Rokas A."/>
            <person name="Carro J."/>
            <person name="Camarero S."/>
            <person name="Ferreira P."/>
            <person name="Molpeceres G."/>
            <person name="Ruiz-duenas F.J."/>
            <person name="Serrano A."/>
            <person name="Henrissat B."/>
            <person name="Drula E."/>
            <person name="Hughes K.W."/>
            <person name="Mata J.L."/>
            <person name="Ishikawa N.K."/>
            <person name="Vargas-Isla R."/>
            <person name="Ushijima S."/>
            <person name="Smith C.A."/>
            <person name="Ahrendt S."/>
            <person name="Andreopoulos W."/>
            <person name="He G."/>
            <person name="LaButti K."/>
            <person name="Lipzen A."/>
            <person name="Ng V."/>
            <person name="Riley R."/>
            <person name="Sandor L."/>
            <person name="Barry K."/>
            <person name="Martinez A.T."/>
            <person name="Xiao Y."/>
            <person name="Gibbons J.G."/>
            <person name="Terashima K."/>
            <person name="Hibbett D.S."/>
            <person name="Grigoriev I.V."/>
        </authorList>
    </citation>
    <scope>NUCLEOTIDE SEQUENCE</scope>
    <source>
        <strain evidence="2">ET3784</strain>
    </source>
</reference>
<feature type="region of interest" description="Disordered" evidence="1">
    <location>
        <begin position="1"/>
        <end position="26"/>
    </location>
</feature>
<feature type="compositionally biased region" description="Low complexity" evidence="1">
    <location>
        <begin position="149"/>
        <end position="167"/>
    </location>
</feature>
<feature type="region of interest" description="Disordered" evidence="1">
    <location>
        <begin position="62"/>
        <end position="88"/>
    </location>
</feature>
<comment type="caution">
    <text evidence="2">The sequence shown here is derived from an EMBL/GenBank/DDBJ whole genome shotgun (WGS) entry which is preliminary data.</text>
</comment>
<keyword evidence="3" id="KW-1185">Reference proteome</keyword>
<feature type="region of interest" description="Disordered" evidence="1">
    <location>
        <begin position="125"/>
        <end position="170"/>
    </location>
</feature>
<feature type="non-terminal residue" evidence="2">
    <location>
        <position position="223"/>
    </location>
</feature>
<accession>A0AA38J7M5</accession>
<organism evidence="2 3">
    <name type="scientific">Lentinula guzmanii</name>
    <dbReference type="NCBI Taxonomy" id="2804957"/>
    <lineage>
        <taxon>Eukaryota</taxon>
        <taxon>Fungi</taxon>
        <taxon>Dikarya</taxon>
        <taxon>Basidiomycota</taxon>
        <taxon>Agaricomycotina</taxon>
        <taxon>Agaricomycetes</taxon>
        <taxon>Agaricomycetidae</taxon>
        <taxon>Agaricales</taxon>
        <taxon>Marasmiineae</taxon>
        <taxon>Omphalotaceae</taxon>
        <taxon>Lentinula</taxon>
    </lineage>
</organism>
<evidence type="ECO:0000256" key="1">
    <source>
        <dbReference type="SAM" id="MobiDB-lite"/>
    </source>
</evidence>
<evidence type="ECO:0000313" key="3">
    <source>
        <dbReference type="Proteomes" id="UP001176059"/>
    </source>
</evidence>
<dbReference type="AlphaFoldDB" id="A0AA38J7M5"/>
<name>A0AA38J7M5_9AGAR</name>
<proteinExistence type="predicted"/>
<feature type="compositionally biased region" description="Polar residues" evidence="1">
    <location>
        <begin position="125"/>
        <end position="139"/>
    </location>
</feature>
<sequence length="223" mass="24565">TPQKEEKYLPRSSPSAAHSHSGTQKPTTVTGVFFAAASNIEFSEQTEFNAIDGDLHVDRDVTETIGDENPPSSHSSRPGPNQHWAPGTIIDGTFFSAASGIDFKGKQQFNHVRRTMVKKYRSINSTGNDAWDTQTIDPSSQKDDRKQNPSSSSSSSSQSPPHTHSSQGPQLDIQGVFFTAANNVNFEGTTEFNAVAQNMYMTYRNDITEAKREQAYLTESELK</sequence>
<gene>
    <name evidence="2" type="ORF">DFJ43DRAFT_1105695</name>
</gene>
<dbReference type="EMBL" id="JANVFO010000102">
    <property type="protein sequence ID" value="KAJ3713028.1"/>
    <property type="molecule type" value="Genomic_DNA"/>
</dbReference>
<reference evidence="2" key="2">
    <citation type="journal article" date="2023" name="Proc. Natl. Acad. Sci. U.S.A.">
        <title>A global phylogenomic analysis of the shiitake genus Lentinula.</title>
        <authorList>
            <person name="Sierra-Patev S."/>
            <person name="Min B."/>
            <person name="Naranjo-Ortiz M."/>
            <person name="Looney B."/>
            <person name="Konkel Z."/>
            <person name="Slot J.C."/>
            <person name="Sakamoto Y."/>
            <person name="Steenwyk J.L."/>
            <person name="Rokas A."/>
            <person name="Carro J."/>
            <person name="Camarero S."/>
            <person name="Ferreira P."/>
            <person name="Molpeceres G."/>
            <person name="Ruiz-Duenas F.J."/>
            <person name="Serrano A."/>
            <person name="Henrissat B."/>
            <person name="Drula E."/>
            <person name="Hughes K.W."/>
            <person name="Mata J.L."/>
            <person name="Ishikawa N.K."/>
            <person name="Vargas-Isla R."/>
            <person name="Ushijima S."/>
            <person name="Smith C.A."/>
            <person name="Donoghue J."/>
            <person name="Ahrendt S."/>
            <person name="Andreopoulos W."/>
            <person name="He G."/>
            <person name="LaButti K."/>
            <person name="Lipzen A."/>
            <person name="Ng V."/>
            <person name="Riley R."/>
            <person name="Sandor L."/>
            <person name="Barry K."/>
            <person name="Martinez A.T."/>
            <person name="Xiao Y."/>
            <person name="Gibbons J.G."/>
            <person name="Terashima K."/>
            <person name="Grigoriev I.V."/>
            <person name="Hibbett D."/>
        </authorList>
    </citation>
    <scope>NUCLEOTIDE SEQUENCE</scope>
    <source>
        <strain evidence="2">ET3784</strain>
    </source>
</reference>
<feature type="compositionally biased region" description="Low complexity" evidence="1">
    <location>
        <begin position="10"/>
        <end position="21"/>
    </location>
</feature>
<dbReference type="Proteomes" id="UP001176059">
    <property type="component" value="Unassembled WGS sequence"/>
</dbReference>
<feature type="compositionally biased region" description="Polar residues" evidence="1">
    <location>
        <begin position="70"/>
        <end position="79"/>
    </location>
</feature>
<protein>
    <submittedName>
        <fullName evidence="2">Uncharacterized protein</fullName>
    </submittedName>
</protein>
<evidence type="ECO:0000313" key="2">
    <source>
        <dbReference type="EMBL" id="KAJ3713028.1"/>
    </source>
</evidence>